<dbReference type="SUPFAM" id="SSF52833">
    <property type="entry name" value="Thioredoxin-like"/>
    <property type="match status" value="1"/>
</dbReference>
<evidence type="ECO:0008006" key="4">
    <source>
        <dbReference type="Google" id="ProtNLM"/>
    </source>
</evidence>
<dbReference type="Gene3D" id="3.40.30.10">
    <property type="entry name" value="Glutaredoxin"/>
    <property type="match status" value="1"/>
</dbReference>
<dbReference type="OrthoDB" id="5290420at2"/>
<dbReference type="RefSeq" id="WP_153418134.1">
    <property type="nucleotide sequence ID" value="NZ_WFLM01000001.1"/>
</dbReference>
<keyword evidence="1" id="KW-0812">Transmembrane</keyword>
<proteinExistence type="predicted"/>
<feature type="transmembrane region" description="Helical" evidence="1">
    <location>
        <begin position="6"/>
        <end position="28"/>
    </location>
</feature>
<dbReference type="Proteomes" id="UP000437748">
    <property type="component" value="Unassembled WGS sequence"/>
</dbReference>
<evidence type="ECO:0000256" key="1">
    <source>
        <dbReference type="SAM" id="Phobius"/>
    </source>
</evidence>
<dbReference type="AlphaFoldDB" id="A0A6N6VX83"/>
<keyword evidence="1" id="KW-1133">Transmembrane helix</keyword>
<keyword evidence="3" id="KW-1185">Reference proteome</keyword>
<reference evidence="2 3" key="1">
    <citation type="submission" date="2019-10" db="EMBL/GenBank/DDBJ databases">
        <title>New species of Slilvanegrellaceae.</title>
        <authorList>
            <person name="Pitt A."/>
            <person name="Hahn M.W."/>
        </authorList>
    </citation>
    <scope>NUCLEOTIDE SEQUENCE [LARGE SCALE GENOMIC DNA]</scope>
    <source>
        <strain evidence="2 3">SP-Ram-0.45-NSY-1</strain>
    </source>
</reference>
<name>A0A6N6VX83_9BACT</name>
<evidence type="ECO:0000313" key="2">
    <source>
        <dbReference type="EMBL" id="KAB8040619.1"/>
    </source>
</evidence>
<sequence length="367" mass="42968">MSVKKFFQIIVLFSIGLIFGIILTYFIFIKNSFIFNEKYINPVLGRKLINFEDKIWTSNDLPYDLFLEYSIIENNYYKSLKNFAEKLALSISMSQDLRKDVNSNFIPKLKDLIKIEGVKETDAKKYYDNLVSKYGTNIFGGQAFDKAKQQLLFQLNNEKIASFSNNKIEELINIGKLRLLFESPLGIPANIDYSLFPKRGNLDSNITFISVIDFIDHKSRDIHPEIEEMYKKFSRKIRFINIPYSNLQNSLNDDFAKGAFCANEQGNTIYWDFYKKSFEFLNKYSSDYYNKEIKNLNNIVLSVAKSTDLKMDKFSLCLNSNRTKEIIIRTHNLLNESTEFKGAPAFYLNKRFLLISLKEIDKIFNNF</sequence>
<gene>
    <name evidence="2" type="ORF">GCL60_01475</name>
</gene>
<protein>
    <recommendedName>
        <fullName evidence="4">Thioredoxin domain-containing protein</fullName>
    </recommendedName>
</protein>
<accession>A0A6N6VX83</accession>
<dbReference type="InterPro" id="IPR036249">
    <property type="entry name" value="Thioredoxin-like_sf"/>
</dbReference>
<evidence type="ECO:0000313" key="3">
    <source>
        <dbReference type="Proteomes" id="UP000437748"/>
    </source>
</evidence>
<dbReference type="EMBL" id="WFLM01000001">
    <property type="protein sequence ID" value="KAB8040619.1"/>
    <property type="molecule type" value="Genomic_DNA"/>
</dbReference>
<comment type="caution">
    <text evidence="2">The sequence shown here is derived from an EMBL/GenBank/DDBJ whole genome shotgun (WGS) entry which is preliminary data.</text>
</comment>
<organism evidence="2 3">
    <name type="scientific">Silvanigrella paludirubra</name>
    <dbReference type="NCBI Taxonomy" id="2499159"/>
    <lineage>
        <taxon>Bacteria</taxon>
        <taxon>Pseudomonadati</taxon>
        <taxon>Bdellovibrionota</taxon>
        <taxon>Oligoflexia</taxon>
        <taxon>Silvanigrellales</taxon>
        <taxon>Silvanigrellaceae</taxon>
        <taxon>Silvanigrella</taxon>
    </lineage>
</organism>
<keyword evidence="1" id="KW-0472">Membrane</keyword>